<feature type="compositionally biased region" description="Basic and acidic residues" evidence="1">
    <location>
        <begin position="224"/>
        <end position="246"/>
    </location>
</feature>
<feature type="region of interest" description="Disordered" evidence="1">
    <location>
        <begin position="216"/>
        <end position="354"/>
    </location>
</feature>
<proteinExistence type="predicted"/>
<protein>
    <submittedName>
        <fullName evidence="2">Uncharacterized protein</fullName>
    </submittedName>
</protein>
<sequence>MVKVSNEQLNKLKEKWSHPLIVDEEEDEVTSTKEVTSTTPHPRLLAAKRRKIVPLSLAVVTPGETKGDFKENDNEAATAHASVQFDRNAKMEAVTPSKELTGVEESITEICGHAADKDEFISDVTTFLSLLQPLFETGCEKSCIHGLQSSGSEKILALDHASNYEDMTLQFQNLLEKVHHYKLLKSAQLSKETESDGRVNNSMTAAVALTALNKFTQSQHQRTKKDQTKSTELKLSKQDHKEDRNMEINMPMSIPVSTFSHENQNPQSENCMQRRKLARQYTREQKKLQKQKGGGSLHAECMIYRHDNESEEDDDVNGETNDSSSAGDLSSRKRKLEDMTKTSTSQNVHEIRAM</sequence>
<accession>A0A7S3QGA0</accession>
<feature type="compositionally biased region" description="Polar residues" evidence="1">
    <location>
        <begin position="255"/>
        <end position="271"/>
    </location>
</feature>
<organism evidence="2">
    <name type="scientific">Chaetoceros debilis</name>
    <dbReference type="NCBI Taxonomy" id="122233"/>
    <lineage>
        <taxon>Eukaryota</taxon>
        <taxon>Sar</taxon>
        <taxon>Stramenopiles</taxon>
        <taxon>Ochrophyta</taxon>
        <taxon>Bacillariophyta</taxon>
        <taxon>Coscinodiscophyceae</taxon>
        <taxon>Chaetocerotophycidae</taxon>
        <taxon>Chaetocerotales</taxon>
        <taxon>Chaetocerotaceae</taxon>
        <taxon>Chaetoceros</taxon>
    </lineage>
</organism>
<dbReference type="EMBL" id="HBIO01026960">
    <property type="protein sequence ID" value="CAE0475847.1"/>
    <property type="molecule type" value="Transcribed_RNA"/>
</dbReference>
<reference evidence="2" key="1">
    <citation type="submission" date="2021-01" db="EMBL/GenBank/DDBJ databases">
        <authorList>
            <person name="Corre E."/>
            <person name="Pelletier E."/>
            <person name="Niang G."/>
            <person name="Scheremetjew M."/>
            <person name="Finn R."/>
            <person name="Kale V."/>
            <person name="Holt S."/>
            <person name="Cochrane G."/>
            <person name="Meng A."/>
            <person name="Brown T."/>
            <person name="Cohen L."/>
        </authorList>
    </citation>
    <scope>NUCLEOTIDE SEQUENCE</scope>
    <source>
        <strain evidence="2">MM31A-1</strain>
    </source>
</reference>
<dbReference type="AlphaFoldDB" id="A0A7S3QGA0"/>
<evidence type="ECO:0000256" key="1">
    <source>
        <dbReference type="SAM" id="MobiDB-lite"/>
    </source>
</evidence>
<evidence type="ECO:0000313" key="2">
    <source>
        <dbReference type="EMBL" id="CAE0475847.1"/>
    </source>
</evidence>
<name>A0A7S3QGA0_9STRA</name>
<gene>
    <name evidence="2" type="ORF">CDEB00056_LOCUS20700</name>
</gene>
<feature type="compositionally biased region" description="Polar residues" evidence="1">
    <location>
        <begin position="318"/>
        <end position="328"/>
    </location>
</feature>